<reference evidence="3 4" key="1">
    <citation type="journal article" date="2024" name="Nat. Commun.">
        <title>Phylogenomics reveals the evolutionary origins of lichenization in chlorophyte algae.</title>
        <authorList>
            <person name="Puginier C."/>
            <person name="Libourel C."/>
            <person name="Otte J."/>
            <person name="Skaloud P."/>
            <person name="Haon M."/>
            <person name="Grisel S."/>
            <person name="Petersen M."/>
            <person name="Berrin J.G."/>
            <person name="Delaux P.M."/>
            <person name="Dal Grande F."/>
            <person name="Keller J."/>
        </authorList>
    </citation>
    <scope>NUCLEOTIDE SEQUENCE [LARGE SCALE GENOMIC DNA]</scope>
    <source>
        <strain evidence="3 4">SAG 216-7</strain>
    </source>
</reference>
<evidence type="ECO:0000259" key="2">
    <source>
        <dbReference type="Pfam" id="PF00035"/>
    </source>
</evidence>
<comment type="caution">
    <text evidence="3">The sequence shown here is derived from an EMBL/GenBank/DDBJ whole genome shotgun (WGS) entry which is preliminary data.</text>
</comment>
<keyword evidence="1" id="KW-0175">Coiled coil</keyword>
<keyword evidence="4" id="KW-1185">Reference proteome</keyword>
<protein>
    <recommendedName>
        <fullName evidence="2">DRBM domain-containing protein</fullName>
    </recommendedName>
</protein>
<dbReference type="InterPro" id="IPR014720">
    <property type="entry name" value="dsRBD_dom"/>
</dbReference>
<name>A0ABR2Z2Z0_9CHLO</name>
<evidence type="ECO:0000256" key="1">
    <source>
        <dbReference type="SAM" id="Coils"/>
    </source>
</evidence>
<evidence type="ECO:0000313" key="3">
    <source>
        <dbReference type="EMBL" id="KAK9918096.1"/>
    </source>
</evidence>
<dbReference type="CDD" id="cd00048">
    <property type="entry name" value="DSRM_SF"/>
    <property type="match status" value="1"/>
</dbReference>
<feature type="coiled-coil region" evidence="1">
    <location>
        <begin position="104"/>
        <end position="131"/>
    </location>
</feature>
<dbReference type="Proteomes" id="UP001491310">
    <property type="component" value="Unassembled WGS sequence"/>
</dbReference>
<accession>A0ABR2Z2Z0</accession>
<proteinExistence type="predicted"/>
<dbReference type="EMBL" id="JALJOT010000001">
    <property type="protein sequence ID" value="KAK9918096.1"/>
    <property type="molecule type" value="Genomic_DNA"/>
</dbReference>
<dbReference type="Pfam" id="PF00035">
    <property type="entry name" value="dsrm"/>
    <property type="match status" value="1"/>
</dbReference>
<evidence type="ECO:0000313" key="4">
    <source>
        <dbReference type="Proteomes" id="UP001491310"/>
    </source>
</evidence>
<sequence length="143" mass="15480">MGCFEQTTFTAWSRSKKSAEHAAAEKALAFLVSRGLMKAPPPQIGTDVIARLPKPIDIRMSEDRLRALCSQAFPGNKAAAIASIADVSGAHVELAEVDVEGLSKEELLLELKKAQQANEQLKAELALEQQRRMAVLTALIQAN</sequence>
<feature type="domain" description="DRBM" evidence="2">
    <location>
        <begin position="7"/>
        <end position="30"/>
    </location>
</feature>
<dbReference type="SUPFAM" id="SSF54768">
    <property type="entry name" value="dsRNA-binding domain-like"/>
    <property type="match status" value="1"/>
</dbReference>
<organism evidence="3 4">
    <name type="scientific">Coccomyxa subellipsoidea</name>
    <dbReference type="NCBI Taxonomy" id="248742"/>
    <lineage>
        <taxon>Eukaryota</taxon>
        <taxon>Viridiplantae</taxon>
        <taxon>Chlorophyta</taxon>
        <taxon>core chlorophytes</taxon>
        <taxon>Trebouxiophyceae</taxon>
        <taxon>Trebouxiophyceae incertae sedis</taxon>
        <taxon>Coccomyxaceae</taxon>
        <taxon>Coccomyxa</taxon>
    </lineage>
</organism>
<gene>
    <name evidence="3" type="ORF">WJX75_001267</name>
</gene>